<sequence>MGSLADVLNAAAAVNYGGLANECFFFIPLIHKYGRRPLYIFSAALQFAACIWQAKTNSVGDFIGGNLISGLEGCDQRDRGPGHHRGSVLCSSTCHHERLSTGAFLGPVAAGYVVNSQGWRRMWWRCVIFMGMTLLCVIFFFEESKFVALLDGQDVALASQDSPMEKLDEKKQAAGEKHTYTVASQASTNQDITPKSYFQRIALITLIKDSI</sequence>
<protein>
    <submittedName>
        <fullName evidence="6">Major facilitator superfamily domain general substrate transporter</fullName>
    </submittedName>
</protein>
<feature type="transmembrane region" description="Helical" evidence="5">
    <location>
        <begin position="12"/>
        <end position="30"/>
    </location>
</feature>
<keyword evidence="3 5" id="KW-1133">Transmembrane helix</keyword>
<dbReference type="PANTHER" id="PTHR23502:SF50">
    <property type="entry name" value="TRANSPORTER, PUTATIVE (AFU_ORTHOLOGUE AFUA_5G00430)-RELATED"/>
    <property type="match status" value="1"/>
</dbReference>
<evidence type="ECO:0000256" key="1">
    <source>
        <dbReference type="ARBA" id="ARBA00004141"/>
    </source>
</evidence>
<reference evidence="6" key="2">
    <citation type="journal article" date="2023" name="IMA Fungus">
        <title>Comparative genomic study of the Penicillium genus elucidates a diverse pangenome and 15 lateral gene transfer events.</title>
        <authorList>
            <person name="Petersen C."/>
            <person name="Sorensen T."/>
            <person name="Nielsen M.R."/>
            <person name="Sondergaard T.E."/>
            <person name="Sorensen J.L."/>
            <person name="Fitzpatrick D.A."/>
            <person name="Frisvad J.C."/>
            <person name="Nielsen K.L."/>
        </authorList>
    </citation>
    <scope>NUCLEOTIDE SEQUENCE</scope>
    <source>
        <strain evidence="6">IBT 21917</strain>
    </source>
</reference>
<evidence type="ECO:0000256" key="2">
    <source>
        <dbReference type="ARBA" id="ARBA00022692"/>
    </source>
</evidence>
<dbReference type="GO" id="GO:0022857">
    <property type="term" value="F:transmembrane transporter activity"/>
    <property type="evidence" value="ECO:0007669"/>
    <property type="project" value="TreeGrafter"/>
</dbReference>
<name>A0A9W9IRI7_9EURO</name>
<dbReference type="AlphaFoldDB" id="A0A9W9IRI7"/>
<gene>
    <name evidence="6" type="ORF">N7492_000981</name>
</gene>
<dbReference type="Proteomes" id="UP001146351">
    <property type="component" value="Unassembled WGS sequence"/>
</dbReference>
<dbReference type="SUPFAM" id="SSF103473">
    <property type="entry name" value="MFS general substrate transporter"/>
    <property type="match status" value="1"/>
</dbReference>
<comment type="subcellular location">
    <subcellularLocation>
        <location evidence="1">Membrane</location>
        <topology evidence="1">Multi-pass membrane protein</topology>
    </subcellularLocation>
</comment>
<evidence type="ECO:0000313" key="6">
    <source>
        <dbReference type="EMBL" id="KAJ5183365.1"/>
    </source>
</evidence>
<feature type="transmembrane region" description="Helical" evidence="5">
    <location>
        <begin position="122"/>
        <end position="141"/>
    </location>
</feature>
<organism evidence="6 7">
    <name type="scientific">Penicillium capsulatum</name>
    <dbReference type="NCBI Taxonomy" id="69766"/>
    <lineage>
        <taxon>Eukaryota</taxon>
        <taxon>Fungi</taxon>
        <taxon>Dikarya</taxon>
        <taxon>Ascomycota</taxon>
        <taxon>Pezizomycotina</taxon>
        <taxon>Eurotiomycetes</taxon>
        <taxon>Eurotiomycetidae</taxon>
        <taxon>Eurotiales</taxon>
        <taxon>Aspergillaceae</taxon>
        <taxon>Penicillium</taxon>
    </lineage>
</organism>
<dbReference type="Gene3D" id="1.20.1250.20">
    <property type="entry name" value="MFS general substrate transporter like domains"/>
    <property type="match status" value="1"/>
</dbReference>
<keyword evidence="4 5" id="KW-0472">Membrane</keyword>
<keyword evidence="7" id="KW-1185">Reference proteome</keyword>
<dbReference type="GO" id="GO:0005886">
    <property type="term" value="C:plasma membrane"/>
    <property type="evidence" value="ECO:0007669"/>
    <property type="project" value="TreeGrafter"/>
</dbReference>
<accession>A0A9W9IRI7</accession>
<dbReference type="OrthoDB" id="5215911at2759"/>
<evidence type="ECO:0000256" key="3">
    <source>
        <dbReference type="ARBA" id="ARBA00022989"/>
    </source>
</evidence>
<dbReference type="PANTHER" id="PTHR23502">
    <property type="entry name" value="MAJOR FACILITATOR SUPERFAMILY"/>
    <property type="match status" value="1"/>
</dbReference>
<evidence type="ECO:0000256" key="5">
    <source>
        <dbReference type="SAM" id="Phobius"/>
    </source>
</evidence>
<dbReference type="InterPro" id="IPR036259">
    <property type="entry name" value="MFS_trans_sf"/>
</dbReference>
<proteinExistence type="predicted"/>
<evidence type="ECO:0000256" key="4">
    <source>
        <dbReference type="ARBA" id="ARBA00023136"/>
    </source>
</evidence>
<evidence type="ECO:0000313" key="7">
    <source>
        <dbReference type="Proteomes" id="UP001146351"/>
    </source>
</evidence>
<keyword evidence="2 5" id="KW-0812">Transmembrane</keyword>
<reference evidence="6" key="1">
    <citation type="submission" date="2022-11" db="EMBL/GenBank/DDBJ databases">
        <authorList>
            <person name="Petersen C."/>
        </authorList>
    </citation>
    <scope>NUCLEOTIDE SEQUENCE</scope>
    <source>
        <strain evidence="6">IBT 21917</strain>
    </source>
</reference>
<comment type="caution">
    <text evidence="6">The sequence shown here is derived from an EMBL/GenBank/DDBJ whole genome shotgun (WGS) entry which is preliminary data.</text>
</comment>
<dbReference type="EMBL" id="JAPQKO010000001">
    <property type="protein sequence ID" value="KAJ5183365.1"/>
    <property type="molecule type" value="Genomic_DNA"/>
</dbReference>